<feature type="transmembrane region" description="Helical" evidence="1">
    <location>
        <begin position="110"/>
        <end position="129"/>
    </location>
</feature>
<dbReference type="Proteomes" id="UP000676649">
    <property type="component" value="Chromosome"/>
</dbReference>
<evidence type="ECO:0008006" key="4">
    <source>
        <dbReference type="Google" id="ProtNLM"/>
    </source>
</evidence>
<feature type="transmembrane region" description="Helical" evidence="1">
    <location>
        <begin position="246"/>
        <end position="267"/>
    </location>
</feature>
<keyword evidence="3" id="KW-1185">Reference proteome</keyword>
<evidence type="ECO:0000256" key="1">
    <source>
        <dbReference type="SAM" id="Phobius"/>
    </source>
</evidence>
<feature type="transmembrane region" description="Helical" evidence="1">
    <location>
        <begin position="63"/>
        <end position="81"/>
    </location>
</feature>
<dbReference type="AlphaFoldDB" id="A0A975RA76"/>
<reference evidence="2" key="1">
    <citation type="submission" date="2021-04" db="EMBL/GenBank/DDBJ databases">
        <title>Draft genome sequence data of methanotrophic Methylovulum sp. strain S1L and Methylomonas sp. strain S2AM isolated from boreal lake water columns.</title>
        <authorList>
            <person name="Rissanen A.J."/>
            <person name="Mangayil R."/>
            <person name="Svenning M.M."/>
            <person name="Khanongnuch R."/>
        </authorList>
    </citation>
    <scope>NUCLEOTIDE SEQUENCE</scope>
    <source>
        <strain evidence="2">S2AM</strain>
    </source>
</reference>
<name>A0A975RA76_9GAMM</name>
<keyword evidence="1" id="KW-0812">Transmembrane</keyword>
<organism evidence="2 3">
    <name type="scientific">Methylomonas paludis</name>
    <dbReference type="NCBI Taxonomy" id="1173101"/>
    <lineage>
        <taxon>Bacteria</taxon>
        <taxon>Pseudomonadati</taxon>
        <taxon>Pseudomonadota</taxon>
        <taxon>Gammaproteobacteria</taxon>
        <taxon>Methylococcales</taxon>
        <taxon>Methylococcaceae</taxon>
        <taxon>Methylomonas</taxon>
    </lineage>
</organism>
<feature type="transmembrane region" description="Helical" evidence="1">
    <location>
        <begin position="6"/>
        <end position="25"/>
    </location>
</feature>
<protein>
    <recommendedName>
        <fullName evidence="4">Glycosyltransferase RgtA/B/C/D-like domain-containing protein</fullName>
    </recommendedName>
</protein>
<evidence type="ECO:0000313" key="3">
    <source>
        <dbReference type="Proteomes" id="UP000676649"/>
    </source>
</evidence>
<feature type="transmembrane region" description="Helical" evidence="1">
    <location>
        <begin position="87"/>
        <end position="105"/>
    </location>
</feature>
<feature type="transmembrane region" description="Helical" evidence="1">
    <location>
        <begin position="199"/>
        <end position="225"/>
    </location>
</feature>
<keyword evidence="1" id="KW-0472">Membrane</keyword>
<feature type="transmembrane region" description="Helical" evidence="1">
    <location>
        <begin position="321"/>
        <end position="337"/>
    </location>
</feature>
<feature type="transmembrane region" description="Helical" evidence="1">
    <location>
        <begin position="273"/>
        <end position="291"/>
    </location>
</feature>
<sequence length="481" mass="55290">MNPNKAYTVLVIILIIAMLIGILGFQLNFPIPWKDEASFIYQAISWSEKNTLFSESLSQNRTIMWMPPGYMITLGVIYKIFGISLELARYVSLIFFMASFLIWIYIVKKYISPVAILLVILFFILPSSLVSANVARMDVCIVFFSLLCYLAIIKDYLTIAFGLVLVGILYHFNMVYMSIPLLGGTLVRLHKNKSIKGFFYVNTFELLFLLISSVLFVCYCIYVLNNYADFSNDMETQFIRKLERPAFYHSIQNVSFITLLLLFATFSYFKSNWISLVTFLYSLALFLMYAIGQEMWYAIFYNISILSFFVGLWAMQTAKTKTPLLTVILILTVIFFLKSNRQFSGMSPSFFDVPYMDIATKLKIEGKILEALNEAKLNVKHKNSAQSFTISFSGKGNSIFFYLFAKKNGITLIHDLPETIQKTPVADLCIVIKRQQDPLWISQYEKHKLPAACKYGLITSDRNSEVSFFRIDHDQFVLSDG</sequence>
<evidence type="ECO:0000313" key="2">
    <source>
        <dbReference type="EMBL" id="QWF70941.1"/>
    </source>
</evidence>
<dbReference type="KEGG" id="mpad:KEF85_00075"/>
<gene>
    <name evidence="2" type="ORF">KEF85_00075</name>
</gene>
<dbReference type="RefSeq" id="WP_215582452.1">
    <property type="nucleotide sequence ID" value="NZ_CP073754.1"/>
</dbReference>
<accession>A0A975RA76</accession>
<feature type="transmembrane region" description="Helical" evidence="1">
    <location>
        <begin position="298"/>
        <end position="315"/>
    </location>
</feature>
<keyword evidence="1" id="KW-1133">Transmembrane helix</keyword>
<proteinExistence type="predicted"/>
<dbReference type="EMBL" id="CP073754">
    <property type="protein sequence ID" value="QWF70941.1"/>
    <property type="molecule type" value="Genomic_DNA"/>
</dbReference>